<evidence type="ECO:0000256" key="1">
    <source>
        <dbReference type="SAM" id="MobiDB-lite"/>
    </source>
</evidence>
<reference evidence="2 3" key="1">
    <citation type="journal article" date="2013" name="Genome Announc.">
        <title>Whole-Genome Sequence of Microcystis aeruginosa TAIHU98, a Nontoxic Bloom-Forming Strain Isolated from Taihu Lake, China.</title>
        <authorList>
            <person name="Yang C."/>
            <person name="Zhang W."/>
            <person name="Ren M."/>
            <person name="Song L."/>
            <person name="Li T."/>
            <person name="Zhao J."/>
        </authorList>
    </citation>
    <scope>NUCLEOTIDE SEQUENCE [LARGE SCALE GENOMIC DNA]</scope>
    <source>
        <strain evidence="2 3">TAIHU98</strain>
    </source>
</reference>
<proteinExistence type="predicted"/>
<dbReference type="EMBL" id="ANKQ01000001">
    <property type="protein sequence ID" value="ELP55842.1"/>
    <property type="molecule type" value="Genomic_DNA"/>
</dbReference>
<feature type="compositionally biased region" description="Basic and acidic residues" evidence="1">
    <location>
        <begin position="1"/>
        <end position="10"/>
    </location>
</feature>
<gene>
    <name evidence="2" type="ORF">O53_441</name>
</gene>
<dbReference type="AlphaFoldDB" id="L7EC19"/>
<dbReference type="Proteomes" id="UP000010932">
    <property type="component" value="Unassembled WGS sequence"/>
</dbReference>
<dbReference type="PATRIC" id="fig|1134457.3.peg.213"/>
<name>L7EC19_MICAE</name>
<evidence type="ECO:0000313" key="3">
    <source>
        <dbReference type="Proteomes" id="UP000010932"/>
    </source>
</evidence>
<organism evidence="2 3">
    <name type="scientific">Microcystis aeruginosa TAIHU98</name>
    <dbReference type="NCBI Taxonomy" id="1134457"/>
    <lineage>
        <taxon>Bacteria</taxon>
        <taxon>Bacillati</taxon>
        <taxon>Cyanobacteriota</taxon>
        <taxon>Cyanophyceae</taxon>
        <taxon>Oscillatoriophycideae</taxon>
        <taxon>Chroococcales</taxon>
        <taxon>Microcystaceae</taxon>
        <taxon>Microcystis</taxon>
    </lineage>
</organism>
<evidence type="ECO:0000313" key="2">
    <source>
        <dbReference type="EMBL" id="ELP55842.1"/>
    </source>
</evidence>
<sequence length="44" mass="4965">MLGTKDDYATEKIPLWPEIDHGNLRKRSGNSNREDPDPNQGVTV</sequence>
<protein>
    <submittedName>
        <fullName evidence="2">Uncharacterized protein</fullName>
    </submittedName>
</protein>
<accession>L7EC19</accession>
<feature type="region of interest" description="Disordered" evidence="1">
    <location>
        <begin position="1"/>
        <end position="44"/>
    </location>
</feature>
<comment type="caution">
    <text evidence="2">The sequence shown here is derived from an EMBL/GenBank/DDBJ whole genome shotgun (WGS) entry which is preliminary data.</text>
</comment>